<dbReference type="PROSITE" id="PS51162">
    <property type="entry name" value="THYROGLOBULIN_1_2"/>
    <property type="match status" value="1"/>
</dbReference>
<keyword evidence="5" id="KW-0325">Glycoprotein</keyword>
<dbReference type="PANTHER" id="PTHR12352">
    <property type="entry name" value="SECRETED MODULAR CALCIUM-BINDING PROTEIN"/>
    <property type="match status" value="1"/>
</dbReference>
<dbReference type="SMART" id="SM00211">
    <property type="entry name" value="TY"/>
    <property type="match status" value="1"/>
</dbReference>
<evidence type="ECO:0000259" key="7">
    <source>
        <dbReference type="PROSITE" id="PS51162"/>
    </source>
</evidence>
<dbReference type="CDD" id="cd00191">
    <property type="entry name" value="TY"/>
    <property type="match status" value="1"/>
</dbReference>
<evidence type="ECO:0000256" key="6">
    <source>
        <dbReference type="PROSITE-ProRule" id="PRU00500"/>
    </source>
</evidence>
<dbReference type="Proteomes" id="UP000261540">
    <property type="component" value="Unplaced"/>
</dbReference>
<evidence type="ECO:0000256" key="4">
    <source>
        <dbReference type="ARBA" id="ARBA00023157"/>
    </source>
</evidence>
<dbReference type="AlphaFoldDB" id="A0A3B3QPV1"/>
<dbReference type="PROSITE" id="PS00484">
    <property type="entry name" value="THYROGLOBULIN_1_1"/>
    <property type="match status" value="1"/>
</dbReference>
<organism evidence="8 9">
    <name type="scientific">Paramormyrops kingsleyae</name>
    <dbReference type="NCBI Taxonomy" id="1676925"/>
    <lineage>
        <taxon>Eukaryota</taxon>
        <taxon>Metazoa</taxon>
        <taxon>Chordata</taxon>
        <taxon>Craniata</taxon>
        <taxon>Vertebrata</taxon>
        <taxon>Euteleostomi</taxon>
        <taxon>Actinopterygii</taxon>
        <taxon>Neopterygii</taxon>
        <taxon>Teleostei</taxon>
        <taxon>Osteoglossocephala</taxon>
        <taxon>Osteoglossomorpha</taxon>
        <taxon>Osteoglossiformes</taxon>
        <taxon>Mormyridae</taxon>
        <taxon>Paramormyrops</taxon>
    </lineage>
</organism>
<reference evidence="8" key="1">
    <citation type="submission" date="2025-08" db="UniProtKB">
        <authorList>
            <consortium name="Ensembl"/>
        </authorList>
    </citation>
    <scope>IDENTIFICATION</scope>
</reference>
<evidence type="ECO:0000256" key="3">
    <source>
        <dbReference type="ARBA" id="ARBA00022737"/>
    </source>
</evidence>
<feature type="domain" description="Thyroglobulin type-1" evidence="7">
    <location>
        <begin position="28"/>
        <end position="99"/>
    </location>
</feature>
<sequence>MSASKEDVTKMLLATTQKALSPANAGPKTRCEHHRDSLLGLLGPRGPRPTLGQFVPECDDAGNYRQIQCHASIGQCWCVNRNGEEIPGTRVESGSRPNCK</sequence>
<evidence type="ECO:0000313" key="8">
    <source>
        <dbReference type="Ensembl" id="ENSPKIP00000007869.1"/>
    </source>
</evidence>
<evidence type="ECO:0000313" key="9">
    <source>
        <dbReference type="Proteomes" id="UP000261540"/>
    </source>
</evidence>
<dbReference type="GO" id="GO:0005615">
    <property type="term" value="C:extracellular space"/>
    <property type="evidence" value="ECO:0007669"/>
    <property type="project" value="TreeGrafter"/>
</dbReference>
<evidence type="ECO:0000256" key="5">
    <source>
        <dbReference type="ARBA" id="ARBA00023180"/>
    </source>
</evidence>
<evidence type="ECO:0000256" key="1">
    <source>
        <dbReference type="ARBA" id="ARBA00004613"/>
    </source>
</evidence>
<dbReference type="Ensembl" id="ENSPKIT00000031938.1">
    <property type="protein sequence ID" value="ENSPKIP00000007869.1"/>
    <property type="gene ID" value="ENSPKIG00000023601.1"/>
</dbReference>
<dbReference type="PANTHER" id="PTHR12352:SF3">
    <property type="entry name" value="NIDOGEN-2"/>
    <property type="match status" value="1"/>
</dbReference>
<dbReference type="GeneTree" id="ENSGT01150000288306"/>
<proteinExistence type="predicted"/>
<dbReference type="Pfam" id="PF00086">
    <property type="entry name" value="Thyroglobulin_1"/>
    <property type="match status" value="1"/>
</dbReference>
<dbReference type="InterPro" id="IPR000716">
    <property type="entry name" value="Thyroglobulin_1"/>
</dbReference>
<protein>
    <recommendedName>
        <fullName evidence="7">Thyroglobulin type-1 domain-containing protein</fullName>
    </recommendedName>
</protein>
<name>A0A3B3QPV1_9TELE</name>
<keyword evidence="2" id="KW-0964">Secreted</keyword>
<feature type="disulfide bond" evidence="6">
    <location>
        <begin position="69"/>
        <end position="76"/>
    </location>
</feature>
<dbReference type="FunFam" id="4.10.800.10:FF:000001">
    <property type="entry name" value="Testican-3 isoform 2"/>
    <property type="match status" value="1"/>
</dbReference>
<dbReference type="SUPFAM" id="SSF57610">
    <property type="entry name" value="Thyroglobulin type-1 domain"/>
    <property type="match status" value="1"/>
</dbReference>
<reference evidence="8" key="2">
    <citation type="submission" date="2025-09" db="UniProtKB">
        <authorList>
            <consortium name="Ensembl"/>
        </authorList>
    </citation>
    <scope>IDENTIFICATION</scope>
</reference>
<dbReference type="Gene3D" id="4.10.800.10">
    <property type="entry name" value="Thyroglobulin type-1"/>
    <property type="match status" value="1"/>
</dbReference>
<keyword evidence="9" id="KW-1185">Reference proteome</keyword>
<evidence type="ECO:0000256" key="2">
    <source>
        <dbReference type="ARBA" id="ARBA00022525"/>
    </source>
</evidence>
<comment type="caution">
    <text evidence="6">Lacks conserved residue(s) required for the propagation of feature annotation.</text>
</comment>
<accession>A0A3B3QPV1</accession>
<dbReference type="InterPro" id="IPR051950">
    <property type="entry name" value="Dev_reg/Prot_inhib"/>
</dbReference>
<dbReference type="InterPro" id="IPR036857">
    <property type="entry name" value="Thyroglobulin_1_sf"/>
</dbReference>
<comment type="subcellular location">
    <subcellularLocation>
        <location evidence="1">Secreted</location>
    </subcellularLocation>
</comment>
<dbReference type="STRING" id="1676925.ENSPKIP00000007869"/>
<keyword evidence="3" id="KW-0677">Repeat</keyword>
<keyword evidence="4 6" id="KW-1015">Disulfide bond</keyword>